<keyword evidence="6 14" id="KW-0349">Heme</keyword>
<name>A0A182QM30_9DIPT</name>
<keyword evidence="8" id="KW-0256">Endoplasmic reticulum</keyword>
<dbReference type="InterPro" id="IPR036396">
    <property type="entry name" value="Cyt_P450_sf"/>
</dbReference>
<dbReference type="VEuPathDB" id="VectorBase:AFAF012919"/>
<dbReference type="PANTHER" id="PTHR24292">
    <property type="entry name" value="CYTOCHROME P450"/>
    <property type="match status" value="1"/>
</dbReference>
<evidence type="ECO:0000256" key="7">
    <source>
        <dbReference type="ARBA" id="ARBA00022723"/>
    </source>
</evidence>
<evidence type="ECO:0000256" key="4">
    <source>
        <dbReference type="ARBA" id="ARBA00004406"/>
    </source>
</evidence>
<comment type="function">
    <text evidence="2">May be involved in the metabolism of insect hormones and in the breakdown of synthetic insecticides.</text>
</comment>
<dbReference type="PROSITE" id="PS00086">
    <property type="entry name" value="CYTOCHROME_P450"/>
    <property type="match status" value="1"/>
</dbReference>
<evidence type="ECO:0000256" key="14">
    <source>
        <dbReference type="PIRSR" id="PIRSR602403-1"/>
    </source>
</evidence>
<dbReference type="EMBL" id="AXCN02000817">
    <property type="status" value="NOT_ANNOTATED_CDS"/>
    <property type="molecule type" value="Genomic_DNA"/>
</dbReference>
<evidence type="ECO:0000313" key="17">
    <source>
        <dbReference type="Proteomes" id="UP000075886"/>
    </source>
</evidence>
<dbReference type="PRINTS" id="PR00465">
    <property type="entry name" value="EP450IV"/>
</dbReference>
<dbReference type="GO" id="GO:0004497">
    <property type="term" value="F:monooxygenase activity"/>
    <property type="evidence" value="ECO:0007669"/>
    <property type="project" value="UniProtKB-KW"/>
</dbReference>
<feature type="binding site" description="axial binding residue" evidence="14">
    <location>
        <position position="385"/>
    </location>
    <ligand>
        <name>heme</name>
        <dbReference type="ChEBI" id="CHEBI:30413"/>
    </ligand>
    <ligandPart>
        <name>Fe</name>
        <dbReference type="ChEBI" id="CHEBI:18248"/>
    </ligandPart>
</feature>
<comment type="cofactor">
    <cofactor evidence="1 14">
        <name>heme</name>
        <dbReference type="ChEBI" id="CHEBI:30413"/>
    </cofactor>
</comment>
<dbReference type="InterPro" id="IPR050476">
    <property type="entry name" value="Insect_CytP450_Detox"/>
</dbReference>
<dbReference type="FunFam" id="1.10.630.10:FF:000182">
    <property type="entry name" value="Cytochrome P450 3A4"/>
    <property type="match status" value="1"/>
</dbReference>
<dbReference type="InterPro" id="IPR001128">
    <property type="entry name" value="Cyt_P450"/>
</dbReference>
<dbReference type="PANTHER" id="PTHR24292:SF103">
    <property type="entry name" value="CYTOCHROME P450 6BS1"/>
    <property type="match status" value="1"/>
</dbReference>
<dbReference type="GO" id="GO:0005506">
    <property type="term" value="F:iron ion binding"/>
    <property type="evidence" value="ECO:0007669"/>
    <property type="project" value="InterPro"/>
</dbReference>
<evidence type="ECO:0000256" key="11">
    <source>
        <dbReference type="ARBA" id="ARBA00023004"/>
    </source>
</evidence>
<keyword evidence="17" id="KW-1185">Reference proteome</keyword>
<comment type="subcellular location">
    <subcellularLocation>
        <location evidence="4">Endoplasmic reticulum membrane</location>
        <topology evidence="4">Peripheral membrane protein</topology>
    </subcellularLocation>
    <subcellularLocation>
        <location evidence="3">Microsome membrane</location>
        <topology evidence="3">Peripheral membrane protein</topology>
    </subcellularLocation>
</comment>
<sequence length="441" mass="50419">MLDLYQQLKSSKHGFGGIFQFTEPVALITHPELVKHVMVQDYRHFHDRNGYYDAEHDPLSGHMLNREGERWTLLRRSVTPIFSSGRLKTFCPEMVQMMVNFREYLDAKLDAEGAKIELKEVMGRFNTDIAVRFLLGIEGTSLTDSSGGLHTAIMREAFRLPSLWKLFLMTSHRSIARKMRLALFSKHLADLLQRTVQESIEFHQQHFIPSRRQNLIDLLAKVQGIDGKTPLTLPEIAAEMLLFFGAYDATGVTIFYCLFELAQQPDLQERARTCVLETLEKYGGMTYEALNDMPYIDQCLNETLRKYPLAINSTRVVTADYSVPGTPQIVLPKGLNVIVPVYAIHHDPEYYPDPERYDPERFAADTSERRAPYTFLSFGLGPKSCVGYRLAKIQLRAMMGMLLSSYAFSSCSETKDSRSAAHSVIKLEGELWLKVNRIERN</sequence>
<evidence type="ECO:0000256" key="12">
    <source>
        <dbReference type="ARBA" id="ARBA00023033"/>
    </source>
</evidence>
<keyword evidence="11 14" id="KW-0408">Iron</keyword>
<dbReference type="EnsemblMetazoa" id="AFAF012919-RA">
    <property type="protein sequence ID" value="AFAF012919-PA"/>
    <property type="gene ID" value="AFAF012919"/>
</dbReference>
<evidence type="ECO:0000256" key="5">
    <source>
        <dbReference type="ARBA" id="ARBA00010617"/>
    </source>
</evidence>
<dbReference type="STRING" id="69004.A0A182QM30"/>
<dbReference type="AlphaFoldDB" id="A0A182QM30"/>
<evidence type="ECO:0000256" key="2">
    <source>
        <dbReference type="ARBA" id="ARBA00003690"/>
    </source>
</evidence>
<evidence type="ECO:0000256" key="9">
    <source>
        <dbReference type="ARBA" id="ARBA00022848"/>
    </source>
</evidence>
<keyword evidence="13" id="KW-0472">Membrane</keyword>
<evidence type="ECO:0000256" key="13">
    <source>
        <dbReference type="ARBA" id="ARBA00023136"/>
    </source>
</evidence>
<evidence type="ECO:0000256" key="1">
    <source>
        <dbReference type="ARBA" id="ARBA00001971"/>
    </source>
</evidence>
<comment type="similarity">
    <text evidence="5 15">Belongs to the cytochrome P450 family.</text>
</comment>
<dbReference type="SUPFAM" id="SSF48264">
    <property type="entry name" value="Cytochrome P450"/>
    <property type="match status" value="1"/>
</dbReference>
<keyword evidence="7 14" id="KW-0479">Metal-binding</keyword>
<dbReference type="Proteomes" id="UP000075886">
    <property type="component" value="Unassembled WGS sequence"/>
</dbReference>
<dbReference type="PRINTS" id="PR00385">
    <property type="entry name" value="P450"/>
</dbReference>
<dbReference type="CDD" id="cd11056">
    <property type="entry name" value="CYP6-like"/>
    <property type="match status" value="1"/>
</dbReference>
<evidence type="ECO:0000313" key="16">
    <source>
        <dbReference type="EnsemblMetazoa" id="AFAF012919-PA"/>
    </source>
</evidence>
<keyword evidence="12 15" id="KW-0503">Monooxygenase</keyword>
<evidence type="ECO:0000256" key="10">
    <source>
        <dbReference type="ARBA" id="ARBA00023002"/>
    </source>
</evidence>
<dbReference type="Pfam" id="PF00067">
    <property type="entry name" value="p450"/>
    <property type="match status" value="1"/>
</dbReference>
<evidence type="ECO:0000256" key="8">
    <source>
        <dbReference type="ARBA" id="ARBA00022824"/>
    </source>
</evidence>
<dbReference type="Gene3D" id="1.10.630.10">
    <property type="entry name" value="Cytochrome P450"/>
    <property type="match status" value="1"/>
</dbReference>
<accession>A0A182QM30</accession>
<reference evidence="16" key="2">
    <citation type="submission" date="2020-05" db="UniProtKB">
        <authorList>
            <consortium name="EnsemblMetazoa"/>
        </authorList>
    </citation>
    <scope>IDENTIFICATION</scope>
    <source>
        <strain evidence="16">FAR1</strain>
    </source>
</reference>
<evidence type="ECO:0000256" key="3">
    <source>
        <dbReference type="ARBA" id="ARBA00004174"/>
    </source>
</evidence>
<dbReference type="InterPro" id="IPR017972">
    <property type="entry name" value="Cyt_P450_CS"/>
</dbReference>
<evidence type="ECO:0000256" key="15">
    <source>
        <dbReference type="RuleBase" id="RU000461"/>
    </source>
</evidence>
<protein>
    <recommendedName>
        <fullName evidence="18">Cytochrome P450</fullName>
    </recommendedName>
</protein>
<reference evidence="17" key="1">
    <citation type="submission" date="2014-01" db="EMBL/GenBank/DDBJ databases">
        <title>The Genome Sequence of Anopheles farauti FAR1 (V2).</title>
        <authorList>
            <consortium name="The Broad Institute Genomics Platform"/>
            <person name="Neafsey D.E."/>
            <person name="Besansky N."/>
            <person name="Howell P."/>
            <person name="Walton C."/>
            <person name="Young S.K."/>
            <person name="Zeng Q."/>
            <person name="Gargeya S."/>
            <person name="Fitzgerald M."/>
            <person name="Haas B."/>
            <person name="Abouelleil A."/>
            <person name="Allen A.W."/>
            <person name="Alvarado L."/>
            <person name="Arachchi H.M."/>
            <person name="Berlin A.M."/>
            <person name="Chapman S.B."/>
            <person name="Gainer-Dewar J."/>
            <person name="Goldberg J."/>
            <person name="Griggs A."/>
            <person name="Gujja S."/>
            <person name="Hansen M."/>
            <person name="Howarth C."/>
            <person name="Imamovic A."/>
            <person name="Ireland A."/>
            <person name="Larimer J."/>
            <person name="McCowan C."/>
            <person name="Murphy C."/>
            <person name="Pearson M."/>
            <person name="Poon T.W."/>
            <person name="Priest M."/>
            <person name="Roberts A."/>
            <person name="Saif S."/>
            <person name="Shea T."/>
            <person name="Sisk P."/>
            <person name="Sykes S."/>
            <person name="Wortman J."/>
            <person name="Nusbaum C."/>
            <person name="Birren B."/>
        </authorList>
    </citation>
    <scope>NUCLEOTIDE SEQUENCE [LARGE SCALE GENOMIC DNA]</scope>
    <source>
        <strain evidence="17">FAR1</strain>
    </source>
</reference>
<proteinExistence type="inferred from homology"/>
<dbReference type="GO" id="GO:0016705">
    <property type="term" value="F:oxidoreductase activity, acting on paired donors, with incorporation or reduction of molecular oxygen"/>
    <property type="evidence" value="ECO:0007669"/>
    <property type="project" value="InterPro"/>
</dbReference>
<dbReference type="InterPro" id="IPR002403">
    <property type="entry name" value="Cyt_P450_E_grp-IV"/>
</dbReference>
<dbReference type="GO" id="GO:0020037">
    <property type="term" value="F:heme binding"/>
    <property type="evidence" value="ECO:0007669"/>
    <property type="project" value="InterPro"/>
</dbReference>
<organism evidence="16 17">
    <name type="scientific">Anopheles farauti</name>
    <dbReference type="NCBI Taxonomy" id="69004"/>
    <lineage>
        <taxon>Eukaryota</taxon>
        <taxon>Metazoa</taxon>
        <taxon>Ecdysozoa</taxon>
        <taxon>Arthropoda</taxon>
        <taxon>Hexapoda</taxon>
        <taxon>Insecta</taxon>
        <taxon>Pterygota</taxon>
        <taxon>Neoptera</taxon>
        <taxon>Endopterygota</taxon>
        <taxon>Diptera</taxon>
        <taxon>Nematocera</taxon>
        <taxon>Culicoidea</taxon>
        <taxon>Culicidae</taxon>
        <taxon>Anophelinae</taxon>
        <taxon>Anopheles</taxon>
    </lineage>
</organism>
<keyword evidence="9" id="KW-0492">Microsome</keyword>
<dbReference type="GO" id="GO:0005789">
    <property type="term" value="C:endoplasmic reticulum membrane"/>
    <property type="evidence" value="ECO:0007669"/>
    <property type="project" value="UniProtKB-SubCell"/>
</dbReference>
<evidence type="ECO:0008006" key="18">
    <source>
        <dbReference type="Google" id="ProtNLM"/>
    </source>
</evidence>
<keyword evidence="10 15" id="KW-0560">Oxidoreductase</keyword>
<evidence type="ECO:0000256" key="6">
    <source>
        <dbReference type="ARBA" id="ARBA00022617"/>
    </source>
</evidence>